<feature type="compositionally biased region" description="Basic and acidic residues" evidence="4">
    <location>
        <begin position="818"/>
        <end position="832"/>
    </location>
</feature>
<dbReference type="Pfam" id="PF05911">
    <property type="entry name" value="FPP"/>
    <property type="match status" value="1"/>
</dbReference>
<feature type="coiled-coil region" evidence="3">
    <location>
        <begin position="38"/>
        <end position="100"/>
    </location>
</feature>
<keyword evidence="2 3" id="KW-0175">Coiled coil</keyword>
<evidence type="ECO:0000313" key="5">
    <source>
        <dbReference type="EMBL" id="CAD5319290.1"/>
    </source>
</evidence>
<dbReference type="PANTHER" id="PTHR31580">
    <property type="entry name" value="FILAMENT-LIKE PLANT PROTEIN 4"/>
    <property type="match status" value="1"/>
</dbReference>
<dbReference type="PANTHER" id="PTHR31580:SF22">
    <property type="entry name" value="FILAMENT-LIKE PLANT PROTEIN 7"/>
    <property type="match status" value="1"/>
</dbReference>
<dbReference type="InterPro" id="IPR008587">
    <property type="entry name" value="FPP_plant"/>
</dbReference>
<dbReference type="AlphaFoldDB" id="A0A7G2E8E0"/>
<feature type="region of interest" description="Disordered" evidence="4">
    <location>
        <begin position="439"/>
        <end position="492"/>
    </location>
</feature>
<evidence type="ECO:0000256" key="3">
    <source>
        <dbReference type="SAM" id="Coils"/>
    </source>
</evidence>
<protein>
    <submittedName>
        <fullName evidence="5">(thale cress) hypothetical protein</fullName>
    </submittedName>
</protein>
<dbReference type="EMBL" id="LR881467">
    <property type="protein sequence ID" value="CAD5319290.1"/>
    <property type="molecule type" value="Genomic_DNA"/>
</dbReference>
<proteinExistence type="inferred from homology"/>
<reference evidence="5 6" key="1">
    <citation type="submission" date="2020-09" db="EMBL/GenBank/DDBJ databases">
        <authorList>
            <person name="Ashkenazy H."/>
        </authorList>
    </citation>
    <scope>NUCLEOTIDE SEQUENCE [LARGE SCALE GENOMIC DNA]</scope>
    <source>
        <strain evidence="6">cv. Cdm-0</strain>
    </source>
</reference>
<organism evidence="5 6">
    <name type="scientific">Arabidopsis thaliana</name>
    <name type="common">Mouse-ear cress</name>
    <dbReference type="NCBI Taxonomy" id="3702"/>
    <lineage>
        <taxon>Eukaryota</taxon>
        <taxon>Viridiplantae</taxon>
        <taxon>Streptophyta</taxon>
        <taxon>Embryophyta</taxon>
        <taxon>Tracheophyta</taxon>
        <taxon>Spermatophyta</taxon>
        <taxon>Magnoliopsida</taxon>
        <taxon>eudicotyledons</taxon>
        <taxon>Gunneridae</taxon>
        <taxon>Pentapetalae</taxon>
        <taxon>rosids</taxon>
        <taxon>malvids</taxon>
        <taxon>Brassicales</taxon>
        <taxon>Brassicaceae</taxon>
        <taxon>Camelineae</taxon>
        <taxon>Arabidopsis</taxon>
    </lineage>
</organism>
<evidence type="ECO:0000313" key="6">
    <source>
        <dbReference type="Proteomes" id="UP000516314"/>
    </source>
</evidence>
<comment type="similarity">
    <text evidence="1">Belongs to the FPP family.</text>
</comment>
<feature type="coiled-coil region" evidence="3">
    <location>
        <begin position="155"/>
        <end position="217"/>
    </location>
</feature>
<name>A0A7G2E8E0_ARATH</name>
<sequence>MDHKAWPWKKKSMEKTVVESNGEVSGNDVDNINVVADKIELEHRVKSLNDKLNSVEAESNKHETEAQEAIVGWEKTKAEVASLKKKLDEALNEKHRSEERSSHTDAGLKECVQQLRFVREEQERRMHDALTKASQEYERRLIVIKTELAGSGKRLAEAEGENAQLSKALLAKNKTVEDLNRERDRIEVDFNSLVSSLESKEKENVSLRYEVRVLEKELELRNEEREFSRRTAEASHKLHLENVKKVAKLESECQRLRVLVRKRLPGPAALSKMSNEVEMLGRRRVNGSPHSPMIDSEKINNLTEQLCLLEEENKTLREALNKKVSELQFSRNMYSRTASRLLEFESHLEESSRGTNIEPSRSSNVSHEVSLASVTEFDNDDKVSCADSWASALLSELDNLKNKKEMGTSLVGTPKAAEMKLMDDFAEMEKLAMVASTIDNRPGSSPICSSDSISATGPVENESNENSSEATKTSGTVYSLNPDASPKDDIKSDSLPQSLHIVLKAVMEHKHITQRNTDEVLEDIRKALSSVNHSSFSTNHQETKTLTVEDRLDMECNISKSIHRIIDVIEGVSLKDERHVSNRESERLSGYTARVLQWKTTELSSVLQRFLQACYDLLDRKADMKKFAQELSSVLEWMVNHCFSLQDVSTMRDEIKKQFEWDESRSGSEVDIGIFRQVSEAEKLRTEDVSFLACKDQLIEDKPGNQNLSRKTVEEEANDKTASASENELKLEEKQNMRTELEIAAASEKLAECQETILNLGKQLKALTNSKETALLSETLMSDVTDKSNNLPDAQPSHETTKPEKRLTSQRSSLLDQMKAEDHNTGESKDQKPQAADKNGKGGNSSVYNETIEALEQILLSDKSKGSDSNCFAIVPQKKTGGVKSLWRKLLGRNKKGKSKKVPNPFAN</sequence>
<feature type="region of interest" description="Disordered" evidence="4">
    <location>
        <begin position="785"/>
        <end position="845"/>
    </location>
</feature>
<evidence type="ECO:0000256" key="4">
    <source>
        <dbReference type="SAM" id="MobiDB-lite"/>
    </source>
</evidence>
<evidence type="ECO:0000256" key="2">
    <source>
        <dbReference type="ARBA" id="ARBA00023054"/>
    </source>
</evidence>
<accession>A0A7G2E8E0</accession>
<evidence type="ECO:0000256" key="1">
    <source>
        <dbReference type="ARBA" id="ARBA00005921"/>
    </source>
</evidence>
<feature type="compositionally biased region" description="Low complexity" evidence="4">
    <location>
        <begin position="444"/>
        <end position="469"/>
    </location>
</feature>
<gene>
    <name evidence="5" type="ORF">AT9943_LOCUS7476</name>
</gene>
<feature type="region of interest" description="Disordered" evidence="4">
    <location>
        <begin position="703"/>
        <end position="733"/>
    </location>
</feature>
<feature type="compositionally biased region" description="Polar residues" evidence="4">
    <location>
        <begin position="470"/>
        <end position="479"/>
    </location>
</feature>
<dbReference type="Proteomes" id="UP000516314">
    <property type="component" value="Chromosome 2"/>
</dbReference>